<keyword evidence="3" id="KW-0812">Transmembrane</keyword>
<dbReference type="InParanoid" id="B4DCL6"/>
<dbReference type="InterPro" id="IPR021109">
    <property type="entry name" value="Peptidase_aspartic_dom_sf"/>
</dbReference>
<dbReference type="eggNOG" id="COG3577">
    <property type="taxonomic scope" value="Bacteria"/>
</dbReference>
<keyword evidence="3" id="KW-1133">Transmembrane helix</keyword>
<evidence type="ECO:0000313" key="4">
    <source>
        <dbReference type="EMBL" id="EDY15830.1"/>
    </source>
</evidence>
<sequence>MATINPHSTGGTAAGRAAVDPHSTPGQSEGPKGGLALGIALIIGGLVVQQSVFGGNIWSFLGSAVVIVPGGLLFGRRFARQIDAARRTRAGGAQPPPLPASLPPPLPPAAARFVASFPAVSFQPPSPPLPAPVRFVGGVIWRGVRIIAAVCFCILLVIGVLAILPLFSSFHSGRDASQPAAPSAANGNANANATGPGAARQEAPPAINDAIARARRESTEAVKEKQAREAEKARAAAAQAEKVRLADQARLAAAIQAAEAKRLAAAKETEAKRAAVQREADYEAWKTRRKATMEESASHLRPDQVATWNRAMAAWNKLTPAQREAAYRKEYQQTLANSKESLWGAWAQSSTQPVATSPVIPPIPGLDTPYATSQPAPSPAAASASSPPPSSAANDDAAGVPMVREQGLLKLPVKINDAIELKFVVDSGASEVQIPEDVFLTLTRAETVMKRDILPEAIYSDATGRQTKRPRFTLRSLRVGNVTLTDVPAMVGEANSPLLLGQSFLSRFKEWKIDNRSGTILLER</sequence>
<evidence type="ECO:0000313" key="5">
    <source>
        <dbReference type="Proteomes" id="UP000005824"/>
    </source>
</evidence>
<proteinExistence type="predicted"/>
<evidence type="ECO:0000256" key="2">
    <source>
        <dbReference type="SAM" id="MobiDB-lite"/>
    </source>
</evidence>
<comment type="caution">
    <text evidence="4">The sequence shown here is derived from an EMBL/GenBank/DDBJ whole genome shotgun (WGS) entry which is preliminary data.</text>
</comment>
<keyword evidence="1" id="KW-0175">Coiled coil</keyword>
<protein>
    <recommendedName>
        <fullName evidence="6">Peptidase A2 domain-containing protein</fullName>
    </recommendedName>
</protein>
<feature type="compositionally biased region" description="Polar residues" evidence="2">
    <location>
        <begin position="1"/>
        <end position="11"/>
    </location>
</feature>
<feature type="region of interest" description="Disordered" evidence="2">
    <location>
        <begin position="353"/>
        <end position="397"/>
    </location>
</feature>
<feature type="transmembrane region" description="Helical" evidence="3">
    <location>
        <begin position="58"/>
        <end position="79"/>
    </location>
</feature>
<feature type="compositionally biased region" description="Low complexity" evidence="2">
    <location>
        <begin position="179"/>
        <end position="199"/>
    </location>
</feature>
<keyword evidence="3" id="KW-0472">Membrane</keyword>
<accession>B4DCL6</accession>
<dbReference type="EMBL" id="ABVL01000053">
    <property type="protein sequence ID" value="EDY15830.1"/>
    <property type="molecule type" value="Genomic_DNA"/>
</dbReference>
<feature type="region of interest" description="Disordered" evidence="2">
    <location>
        <begin position="1"/>
        <end position="31"/>
    </location>
</feature>
<feature type="coiled-coil region" evidence="1">
    <location>
        <begin position="211"/>
        <end position="248"/>
    </location>
</feature>
<keyword evidence="5" id="KW-1185">Reference proteome</keyword>
<evidence type="ECO:0000256" key="1">
    <source>
        <dbReference type="SAM" id="Coils"/>
    </source>
</evidence>
<dbReference type="SUPFAM" id="SSF50630">
    <property type="entry name" value="Acid proteases"/>
    <property type="match status" value="1"/>
</dbReference>
<dbReference type="InterPro" id="IPR034122">
    <property type="entry name" value="Retropepsin-like_bacterial"/>
</dbReference>
<reference evidence="4 5" key="1">
    <citation type="journal article" date="2011" name="J. Bacteriol.">
        <title>Genome sequence of Chthoniobacter flavus Ellin428, an aerobic heterotrophic soil bacterium.</title>
        <authorList>
            <person name="Kant R."/>
            <person name="van Passel M.W."/>
            <person name="Palva A."/>
            <person name="Lucas S."/>
            <person name="Lapidus A."/>
            <person name="Glavina Del Rio T."/>
            <person name="Dalin E."/>
            <person name="Tice H."/>
            <person name="Bruce D."/>
            <person name="Goodwin L."/>
            <person name="Pitluck S."/>
            <person name="Larimer F.W."/>
            <person name="Land M.L."/>
            <person name="Hauser L."/>
            <person name="Sangwan P."/>
            <person name="de Vos W.M."/>
            <person name="Janssen P.H."/>
            <person name="Smidt H."/>
        </authorList>
    </citation>
    <scope>NUCLEOTIDE SEQUENCE [LARGE SCALE GENOMIC DNA]</scope>
    <source>
        <strain evidence="4 5">Ellin428</strain>
    </source>
</reference>
<dbReference type="Pfam" id="PF13975">
    <property type="entry name" value="gag-asp_proteas"/>
    <property type="match status" value="1"/>
</dbReference>
<dbReference type="Gene3D" id="2.40.70.10">
    <property type="entry name" value="Acid Proteases"/>
    <property type="match status" value="1"/>
</dbReference>
<gene>
    <name evidence="4" type="ORF">CfE428DRAFT_6657</name>
</gene>
<feature type="transmembrane region" description="Helical" evidence="3">
    <location>
        <begin position="144"/>
        <end position="167"/>
    </location>
</feature>
<organism evidence="4 5">
    <name type="scientific">Chthoniobacter flavus Ellin428</name>
    <dbReference type="NCBI Taxonomy" id="497964"/>
    <lineage>
        <taxon>Bacteria</taxon>
        <taxon>Pseudomonadati</taxon>
        <taxon>Verrucomicrobiota</taxon>
        <taxon>Spartobacteria</taxon>
        <taxon>Chthoniobacterales</taxon>
        <taxon>Chthoniobacteraceae</taxon>
        <taxon>Chthoniobacter</taxon>
    </lineage>
</organism>
<dbReference type="CDD" id="cd05483">
    <property type="entry name" value="retropepsin_like_bacteria"/>
    <property type="match status" value="1"/>
</dbReference>
<name>B4DCL6_9BACT</name>
<dbReference type="AlphaFoldDB" id="B4DCL6"/>
<feature type="region of interest" description="Disordered" evidence="2">
    <location>
        <begin position="175"/>
        <end position="204"/>
    </location>
</feature>
<feature type="transmembrane region" description="Helical" evidence="3">
    <location>
        <begin position="33"/>
        <end position="52"/>
    </location>
</feature>
<evidence type="ECO:0008006" key="6">
    <source>
        <dbReference type="Google" id="ProtNLM"/>
    </source>
</evidence>
<evidence type="ECO:0000256" key="3">
    <source>
        <dbReference type="SAM" id="Phobius"/>
    </source>
</evidence>
<dbReference type="Proteomes" id="UP000005824">
    <property type="component" value="Unassembled WGS sequence"/>
</dbReference>